<name>A0A2P5DZP1_PARAD</name>
<proteinExistence type="predicted"/>
<comment type="caution">
    <text evidence="1">The sequence shown here is derived from an EMBL/GenBank/DDBJ whole genome shotgun (WGS) entry which is preliminary data.</text>
</comment>
<dbReference type="AlphaFoldDB" id="A0A2P5DZP1"/>
<keyword evidence="2" id="KW-1185">Reference proteome</keyword>
<evidence type="ECO:0000313" key="2">
    <source>
        <dbReference type="Proteomes" id="UP000237105"/>
    </source>
</evidence>
<feature type="non-terminal residue" evidence="1">
    <location>
        <position position="1"/>
    </location>
</feature>
<protein>
    <submittedName>
        <fullName evidence="1">Uncharacterized protein</fullName>
    </submittedName>
</protein>
<sequence>CVVIRQEVGAYSNELLEIKDGGTDGTMESLELSKHERKNEVLEMASLIFRAKKSLCTGASHKVEDFC</sequence>
<dbReference type="EMBL" id="JXTB01000007">
    <property type="protein sequence ID" value="PON78743.1"/>
    <property type="molecule type" value="Genomic_DNA"/>
</dbReference>
<gene>
    <name evidence="1" type="ORF">PanWU01x14_016420</name>
</gene>
<organism evidence="1 2">
    <name type="scientific">Parasponia andersonii</name>
    <name type="common">Sponia andersonii</name>
    <dbReference type="NCBI Taxonomy" id="3476"/>
    <lineage>
        <taxon>Eukaryota</taxon>
        <taxon>Viridiplantae</taxon>
        <taxon>Streptophyta</taxon>
        <taxon>Embryophyta</taxon>
        <taxon>Tracheophyta</taxon>
        <taxon>Spermatophyta</taxon>
        <taxon>Magnoliopsida</taxon>
        <taxon>eudicotyledons</taxon>
        <taxon>Gunneridae</taxon>
        <taxon>Pentapetalae</taxon>
        <taxon>rosids</taxon>
        <taxon>fabids</taxon>
        <taxon>Rosales</taxon>
        <taxon>Cannabaceae</taxon>
        <taxon>Parasponia</taxon>
    </lineage>
</organism>
<reference evidence="2" key="1">
    <citation type="submission" date="2016-06" db="EMBL/GenBank/DDBJ databases">
        <title>Parallel loss of symbiosis genes in relatives of nitrogen-fixing non-legume Parasponia.</title>
        <authorList>
            <person name="Van Velzen R."/>
            <person name="Holmer R."/>
            <person name="Bu F."/>
            <person name="Rutten L."/>
            <person name="Van Zeijl A."/>
            <person name="Liu W."/>
            <person name="Santuari L."/>
            <person name="Cao Q."/>
            <person name="Sharma T."/>
            <person name="Shen D."/>
            <person name="Roswanjaya Y."/>
            <person name="Wardhani T."/>
            <person name="Kalhor M.S."/>
            <person name="Jansen J."/>
            <person name="Van den Hoogen J."/>
            <person name="Gungor B."/>
            <person name="Hartog M."/>
            <person name="Hontelez J."/>
            <person name="Verver J."/>
            <person name="Yang W.-C."/>
            <person name="Schijlen E."/>
            <person name="Repin R."/>
            <person name="Schilthuizen M."/>
            <person name="Schranz E."/>
            <person name="Heidstra R."/>
            <person name="Miyata K."/>
            <person name="Fedorova E."/>
            <person name="Kohlen W."/>
            <person name="Bisseling T."/>
            <person name="Smit S."/>
            <person name="Geurts R."/>
        </authorList>
    </citation>
    <scope>NUCLEOTIDE SEQUENCE [LARGE SCALE GENOMIC DNA]</scope>
    <source>
        <strain evidence="2">cv. WU1-14</strain>
    </source>
</reference>
<accession>A0A2P5DZP1</accession>
<evidence type="ECO:0000313" key="1">
    <source>
        <dbReference type="EMBL" id="PON78743.1"/>
    </source>
</evidence>
<dbReference type="Proteomes" id="UP000237105">
    <property type="component" value="Unassembled WGS sequence"/>
</dbReference>